<gene>
    <name evidence="4" type="ORF">GIB67_027666</name>
</gene>
<feature type="compositionally biased region" description="Basic residues" evidence="1">
    <location>
        <begin position="381"/>
        <end position="391"/>
    </location>
</feature>
<evidence type="ECO:0000259" key="3">
    <source>
        <dbReference type="PROSITE" id="PS51294"/>
    </source>
</evidence>
<dbReference type="PROSITE" id="PS50090">
    <property type="entry name" value="MYB_LIKE"/>
    <property type="match status" value="1"/>
</dbReference>
<evidence type="ECO:0000259" key="2">
    <source>
        <dbReference type="PROSITE" id="PS50090"/>
    </source>
</evidence>
<dbReference type="OrthoDB" id="608866at2759"/>
<sequence length="440" mass="50481">MSTTISEWILDFLLRKPITNIYLMNTLFYVLPVSNVSQSLWKPLLLRRIFLEIESLSVSESILNSIEMIEELGNREKRVSVMGSMREAYNAVAVECTVKVLRENPEDLKGYLDAYVTIWRGRVEDMENRKGVGEGLVSERLMESKVEIEAALLDVNARMNLLMRDTRSDALNLVRVFLDEASKEMGPSFLERVADNWKPSSDAPKEKVNVIVEDNTREVHEVERIKPSSFDVPRDNLDVIKRSVVLEDTTRKVLEALKSSCSDLREVVKDPLPDALCMAASISASLKRAEIKLGRENQNAVDMDACEPCIDKGVETVHAKETSNQNEDHISRPSLMTRNPTACTFEWGDDSIESSNGGSPSHPRLPTRRRLNVSPLERPVRRGNTRRRQKRWSSEEEQTLRDAVREYGRGNWKLILDNCHDKFEERTLCDLKDKWRNMMR</sequence>
<feature type="domain" description="HTH myb-type" evidence="3">
    <location>
        <begin position="384"/>
        <end position="440"/>
    </location>
</feature>
<dbReference type="InterPro" id="IPR001005">
    <property type="entry name" value="SANT/Myb"/>
</dbReference>
<dbReference type="PANTHER" id="PTHR46993:SF6">
    <property type="entry name" value="MYB TRANSCRIPTION FACTOR"/>
    <property type="match status" value="1"/>
</dbReference>
<feature type="domain" description="Myb-like" evidence="2">
    <location>
        <begin position="384"/>
        <end position="439"/>
    </location>
</feature>
<evidence type="ECO:0000313" key="4">
    <source>
        <dbReference type="EMBL" id="KAF6167888.1"/>
    </source>
</evidence>
<dbReference type="InterPro" id="IPR017930">
    <property type="entry name" value="Myb_dom"/>
</dbReference>
<dbReference type="Pfam" id="PF00249">
    <property type="entry name" value="Myb_DNA-binding"/>
    <property type="match status" value="1"/>
</dbReference>
<dbReference type="CDD" id="cd11660">
    <property type="entry name" value="SANT_TRF"/>
    <property type="match status" value="1"/>
</dbReference>
<dbReference type="InterPro" id="IPR009057">
    <property type="entry name" value="Homeodomain-like_sf"/>
</dbReference>
<dbReference type="Proteomes" id="UP000541444">
    <property type="component" value="Unassembled WGS sequence"/>
</dbReference>
<keyword evidence="5" id="KW-1185">Reference proteome</keyword>
<protein>
    <submittedName>
        <fullName evidence="4">Uncharacterized protein</fullName>
    </submittedName>
</protein>
<evidence type="ECO:0000256" key="1">
    <source>
        <dbReference type="SAM" id="MobiDB-lite"/>
    </source>
</evidence>
<organism evidence="4 5">
    <name type="scientific">Kingdonia uniflora</name>
    <dbReference type="NCBI Taxonomy" id="39325"/>
    <lineage>
        <taxon>Eukaryota</taxon>
        <taxon>Viridiplantae</taxon>
        <taxon>Streptophyta</taxon>
        <taxon>Embryophyta</taxon>
        <taxon>Tracheophyta</taxon>
        <taxon>Spermatophyta</taxon>
        <taxon>Magnoliopsida</taxon>
        <taxon>Ranunculales</taxon>
        <taxon>Circaeasteraceae</taxon>
        <taxon>Kingdonia</taxon>
    </lineage>
</organism>
<dbReference type="AlphaFoldDB" id="A0A7J7NLR3"/>
<reference evidence="4 5" key="1">
    <citation type="journal article" date="2020" name="IScience">
        <title>Genome Sequencing of the Endangered Kingdonia uniflora (Circaeasteraceae, Ranunculales) Reveals Potential Mechanisms of Evolutionary Specialization.</title>
        <authorList>
            <person name="Sun Y."/>
            <person name="Deng T."/>
            <person name="Zhang A."/>
            <person name="Moore M.J."/>
            <person name="Landis J.B."/>
            <person name="Lin N."/>
            <person name="Zhang H."/>
            <person name="Zhang X."/>
            <person name="Huang J."/>
            <person name="Zhang X."/>
            <person name="Sun H."/>
            <person name="Wang H."/>
        </authorList>
    </citation>
    <scope>NUCLEOTIDE SEQUENCE [LARGE SCALE GENOMIC DNA]</scope>
    <source>
        <strain evidence="4">TB1705</strain>
        <tissue evidence="4">Leaf</tissue>
    </source>
</reference>
<accession>A0A7J7NLR3</accession>
<dbReference type="PANTHER" id="PTHR46993">
    <property type="entry name" value="MYB TRANSCRIPTION FACTOR"/>
    <property type="match status" value="1"/>
</dbReference>
<dbReference type="SUPFAM" id="SSF46689">
    <property type="entry name" value="Homeodomain-like"/>
    <property type="match status" value="1"/>
</dbReference>
<comment type="caution">
    <text evidence="4">The sequence shown here is derived from an EMBL/GenBank/DDBJ whole genome shotgun (WGS) entry which is preliminary data.</text>
</comment>
<proteinExistence type="predicted"/>
<dbReference type="Gene3D" id="1.10.246.220">
    <property type="match status" value="1"/>
</dbReference>
<evidence type="ECO:0000313" key="5">
    <source>
        <dbReference type="Proteomes" id="UP000541444"/>
    </source>
</evidence>
<feature type="region of interest" description="Disordered" evidence="1">
    <location>
        <begin position="348"/>
        <end position="399"/>
    </location>
</feature>
<dbReference type="PROSITE" id="PS51294">
    <property type="entry name" value="HTH_MYB"/>
    <property type="match status" value="1"/>
</dbReference>
<dbReference type="EMBL" id="JACGCM010000715">
    <property type="protein sequence ID" value="KAF6167888.1"/>
    <property type="molecule type" value="Genomic_DNA"/>
</dbReference>
<name>A0A7J7NLR3_9MAGN</name>